<comment type="caution">
    <text evidence="1">The sequence shown here is derived from an EMBL/GenBank/DDBJ whole genome shotgun (WGS) entry which is preliminary data.</text>
</comment>
<proteinExistence type="predicted"/>
<gene>
    <name evidence="1" type="ORF">A7312_28235</name>
</gene>
<evidence type="ECO:0000313" key="1">
    <source>
        <dbReference type="EMBL" id="ODA07659.1"/>
    </source>
</evidence>
<evidence type="ECO:0008006" key="3">
    <source>
        <dbReference type="Google" id="ProtNLM"/>
    </source>
</evidence>
<dbReference type="Proteomes" id="UP000094974">
    <property type="component" value="Unassembled WGS sequence"/>
</dbReference>
<keyword evidence="2" id="KW-1185">Reference proteome</keyword>
<protein>
    <recommendedName>
        <fullName evidence="3">DUF3916 domain-containing protein</fullName>
    </recommendedName>
</protein>
<evidence type="ECO:0000313" key="2">
    <source>
        <dbReference type="Proteomes" id="UP000094974"/>
    </source>
</evidence>
<sequence>MKIYQIKVFFERKLESFWYWLMTPLAYFFTKEKVNKRFERRKSKMTREQMVKWIAEDIARYLIQNKKSDVEFLVCTYANDDHFWRDCYLTGTAPYFLKRSKTKMAFYKFEKTLEIQEKIVDVLKHNNYVNVREFVEDFKWQRVDDYKKTVEITYRSK</sequence>
<name>A0ABX2ZB61_PAEPO</name>
<accession>A0ABX2ZB61</accession>
<reference evidence="2" key="1">
    <citation type="submission" date="2016-05" db="EMBL/GenBank/DDBJ databases">
        <title>Whole genome shotgun sequencing of cultured foodborne pathogen.</title>
        <authorList>
            <person name="Zheng J."/>
            <person name="Timme R."/>
            <person name="Allard M."/>
            <person name="Strain E."/>
            <person name="Luo Y."/>
            <person name="Brown E."/>
        </authorList>
    </citation>
    <scope>NUCLEOTIDE SEQUENCE [LARGE SCALE GENOMIC DNA]</scope>
    <source>
        <strain evidence="2">CFSAN034343</strain>
    </source>
</reference>
<dbReference type="RefSeq" id="WP_068940973.1">
    <property type="nucleotide sequence ID" value="NZ_LYND01000143.1"/>
</dbReference>
<organism evidence="1 2">
    <name type="scientific">Paenibacillus polymyxa</name>
    <name type="common">Bacillus polymyxa</name>
    <dbReference type="NCBI Taxonomy" id="1406"/>
    <lineage>
        <taxon>Bacteria</taxon>
        <taxon>Bacillati</taxon>
        <taxon>Bacillota</taxon>
        <taxon>Bacilli</taxon>
        <taxon>Bacillales</taxon>
        <taxon>Paenibacillaceae</taxon>
        <taxon>Paenibacillus</taxon>
    </lineage>
</organism>
<dbReference type="EMBL" id="LYND01000143">
    <property type="protein sequence ID" value="ODA07659.1"/>
    <property type="molecule type" value="Genomic_DNA"/>
</dbReference>